<organism evidence="1 2">
    <name type="scientific">Trinickia caryophylli</name>
    <name type="common">Paraburkholderia caryophylli</name>
    <dbReference type="NCBI Taxonomy" id="28094"/>
    <lineage>
        <taxon>Bacteria</taxon>
        <taxon>Pseudomonadati</taxon>
        <taxon>Pseudomonadota</taxon>
        <taxon>Betaproteobacteria</taxon>
        <taxon>Burkholderiales</taxon>
        <taxon>Burkholderiaceae</taxon>
        <taxon>Trinickia</taxon>
    </lineage>
</organism>
<dbReference type="GeneID" id="95548839"/>
<dbReference type="Gene3D" id="3.90.550.10">
    <property type="entry name" value="Spore Coat Polysaccharide Biosynthesis Protein SpsA, Chain A"/>
    <property type="match status" value="1"/>
</dbReference>
<evidence type="ECO:0000313" key="1">
    <source>
        <dbReference type="EMBL" id="SMF00022.1"/>
    </source>
</evidence>
<proteinExistence type="predicted"/>
<dbReference type="RefSeq" id="WP_085224239.1">
    <property type="nucleotide sequence ID" value="NZ_BSQD01000001.1"/>
</dbReference>
<name>A0A1X7CP90_TRICW</name>
<evidence type="ECO:0008006" key="3">
    <source>
        <dbReference type="Google" id="ProtNLM"/>
    </source>
</evidence>
<evidence type="ECO:0000313" key="2">
    <source>
        <dbReference type="Proteomes" id="UP000192911"/>
    </source>
</evidence>
<protein>
    <recommendedName>
        <fullName evidence="3">Glycosyl transferase family 2</fullName>
    </recommendedName>
</protein>
<keyword evidence="2" id="KW-1185">Reference proteome</keyword>
<dbReference type="AlphaFoldDB" id="A0A1X7CP90"/>
<dbReference type="InterPro" id="IPR029044">
    <property type="entry name" value="Nucleotide-diphossugar_trans"/>
</dbReference>
<dbReference type="Proteomes" id="UP000192911">
    <property type="component" value="Unassembled WGS sequence"/>
</dbReference>
<accession>A0A1X7CP90</accession>
<dbReference type="SUPFAM" id="SSF53448">
    <property type="entry name" value="Nucleotide-diphospho-sugar transferases"/>
    <property type="match status" value="1"/>
</dbReference>
<dbReference type="OrthoDB" id="272466at2"/>
<dbReference type="CDD" id="cd00761">
    <property type="entry name" value="Glyco_tranf_GTA_type"/>
    <property type="match status" value="1"/>
</dbReference>
<dbReference type="STRING" id="28094.SAMN06295900_101686"/>
<gene>
    <name evidence="1" type="ORF">SAMN06295900_101686</name>
</gene>
<dbReference type="EMBL" id="FXAH01000001">
    <property type="protein sequence ID" value="SMF00022.1"/>
    <property type="molecule type" value="Genomic_DNA"/>
</dbReference>
<reference evidence="2" key="1">
    <citation type="submission" date="2017-04" db="EMBL/GenBank/DDBJ databases">
        <authorList>
            <person name="Varghese N."/>
            <person name="Submissions S."/>
        </authorList>
    </citation>
    <scope>NUCLEOTIDE SEQUENCE [LARGE SCALE GENOMIC DNA]</scope>
    <source>
        <strain evidence="2">Ballard 720</strain>
    </source>
</reference>
<sequence>MSAPSISLLLPTRGRPALARRLFRSIAETVSRPDRVEVIVYVDDDDIESHDLDSDDIAVHRIIGPARSMGSYNSACLDRASGGIVVLANDDMIVRTPRWDERLLTVNDEFPDGIYLAYGNDLNKKRGLSTFPVLSRRTCELLVDPYPAQYRGAFIDVHIFDIFQRLSHAGFDRTRYLEDVVFEHMHFRVGKSAPDATYLKRGRFDDDPTFIALAPGRREAARRLIDALQGRRPDQFQRRQYREVVPTNSLLASAYFARQFLFDNELPLRRRLYLWYWFLGRYAAAHGALRHFIRQP</sequence>